<sequence>MQWRFLLLYVPALLFLLPSPLLRSCMVTWATAVDLDLHAQLLSEELACDFNNITYCGLHNNGGWSFKQSLLELVQQLTNMHDIMLRHEGLHKHVRKPLSLITTYLYVSFSEEKCLGATLLNFVVHVAMQFVESFTFSTLHDAYPLAPYRTCRMGQMLI</sequence>
<keyword evidence="1" id="KW-0732">Signal</keyword>
<evidence type="ECO:0000313" key="4">
    <source>
        <dbReference type="WBParaSite" id="TASK_0000203701-mRNA-1"/>
    </source>
</evidence>
<name>A0A0R3VX93_TAEAS</name>
<evidence type="ECO:0000256" key="1">
    <source>
        <dbReference type="SAM" id="SignalP"/>
    </source>
</evidence>
<organism evidence="4">
    <name type="scientific">Taenia asiatica</name>
    <name type="common">Asian tapeworm</name>
    <dbReference type="NCBI Taxonomy" id="60517"/>
    <lineage>
        <taxon>Eukaryota</taxon>
        <taxon>Metazoa</taxon>
        <taxon>Spiralia</taxon>
        <taxon>Lophotrochozoa</taxon>
        <taxon>Platyhelminthes</taxon>
        <taxon>Cestoda</taxon>
        <taxon>Eucestoda</taxon>
        <taxon>Cyclophyllidea</taxon>
        <taxon>Taeniidae</taxon>
        <taxon>Taenia</taxon>
    </lineage>
</organism>
<reference evidence="4" key="1">
    <citation type="submission" date="2017-02" db="UniProtKB">
        <authorList>
            <consortium name="WormBaseParasite"/>
        </authorList>
    </citation>
    <scope>IDENTIFICATION</scope>
</reference>
<feature type="chain" id="PRO_5043132498" evidence="1">
    <location>
        <begin position="25"/>
        <end position="158"/>
    </location>
</feature>
<feature type="signal peptide" evidence="1">
    <location>
        <begin position="1"/>
        <end position="24"/>
    </location>
</feature>
<dbReference type="WBParaSite" id="TASK_0000203701-mRNA-1">
    <property type="protein sequence ID" value="TASK_0000203701-mRNA-1"/>
    <property type="gene ID" value="TASK_0000203701"/>
</dbReference>
<evidence type="ECO:0000313" key="3">
    <source>
        <dbReference type="Proteomes" id="UP000282613"/>
    </source>
</evidence>
<proteinExistence type="predicted"/>
<evidence type="ECO:0000313" key="2">
    <source>
        <dbReference type="EMBL" id="VDK24188.1"/>
    </source>
</evidence>
<dbReference type="EMBL" id="UYRS01000900">
    <property type="protein sequence ID" value="VDK24188.1"/>
    <property type="molecule type" value="Genomic_DNA"/>
</dbReference>
<keyword evidence="3" id="KW-1185">Reference proteome</keyword>
<dbReference type="Proteomes" id="UP000282613">
    <property type="component" value="Unassembled WGS sequence"/>
</dbReference>
<dbReference type="AlphaFoldDB" id="A0A0R3VX93"/>
<gene>
    <name evidence="2" type="ORF">TASK_LOCUS2038</name>
</gene>
<protein>
    <submittedName>
        <fullName evidence="4">GP3 protein</fullName>
    </submittedName>
</protein>
<accession>A0A0R3VX93</accession>
<reference evidence="2 3" key="2">
    <citation type="submission" date="2018-11" db="EMBL/GenBank/DDBJ databases">
        <authorList>
            <consortium name="Pathogen Informatics"/>
        </authorList>
    </citation>
    <scope>NUCLEOTIDE SEQUENCE [LARGE SCALE GENOMIC DNA]</scope>
</reference>